<protein>
    <submittedName>
        <fullName evidence="3">NAD(P)-dependent oxidoreductase</fullName>
    </submittedName>
</protein>
<accession>A0AAU7WCH5</accession>
<feature type="compositionally biased region" description="Low complexity" evidence="1">
    <location>
        <begin position="8"/>
        <end position="22"/>
    </location>
</feature>
<evidence type="ECO:0000256" key="1">
    <source>
        <dbReference type="SAM" id="MobiDB-lite"/>
    </source>
</evidence>
<feature type="domain" description="NAD-dependent epimerase/dehydratase" evidence="2">
    <location>
        <begin position="32"/>
        <end position="149"/>
    </location>
</feature>
<dbReference type="InterPro" id="IPR051783">
    <property type="entry name" value="NAD(P)-dependent_oxidoreduct"/>
</dbReference>
<dbReference type="EMBL" id="CP158374">
    <property type="protein sequence ID" value="XBX83410.1"/>
    <property type="molecule type" value="Genomic_DNA"/>
</dbReference>
<sequence>MSDSNAERTAAGRASAAGSAAPSTPPAGRERVLVVGATGVLGAPTTRALVAAGHEVHGTTRRTGRLAAVERHGAHGAVLDVLDPDSIDEVLDAVRPTTVVFLATDLASLDYAANARLRQEGAPALFARATTAGARRIIAESISWAPDDAPVAALEHAALAHPGGVVLRFGLLYGPGTWYAADGAFTALARDGVVDAIAPTTNWLHVDDAASGVVAALDWPPGVVDLVDDDPTELDEWAAVLARRAGFAGTPRTGSRGPARVTDNAAARRLGWRPAHPSWRDGLGRG</sequence>
<dbReference type="AlphaFoldDB" id="A0AAU7WCH5"/>
<proteinExistence type="predicted"/>
<evidence type="ECO:0000313" key="3">
    <source>
        <dbReference type="EMBL" id="XBX83410.1"/>
    </source>
</evidence>
<dbReference type="SUPFAM" id="SSF51735">
    <property type="entry name" value="NAD(P)-binding Rossmann-fold domains"/>
    <property type="match status" value="1"/>
</dbReference>
<dbReference type="Pfam" id="PF01370">
    <property type="entry name" value="Epimerase"/>
    <property type="match status" value="1"/>
</dbReference>
<dbReference type="Gene3D" id="3.40.50.720">
    <property type="entry name" value="NAD(P)-binding Rossmann-like Domain"/>
    <property type="match status" value="1"/>
</dbReference>
<evidence type="ECO:0000259" key="2">
    <source>
        <dbReference type="Pfam" id="PF01370"/>
    </source>
</evidence>
<dbReference type="GO" id="GO:0005737">
    <property type="term" value="C:cytoplasm"/>
    <property type="evidence" value="ECO:0007669"/>
    <property type="project" value="TreeGrafter"/>
</dbReference>
<reference evidence="3" key="1">
    <citation type="submission" date="2024-05" db="EMBL/GenBank/DDBJ databases">
        <authorList>
            <person name="Yu L."/>
        </authorList>
    </citation>
    <scope>NUCLEOTIDE SEQUENCE</scope>
    <source>
        <strain evidence="3">G08B096</strain>
    </source>
</reference>
<feature type="region of interest" description="Disordered" evidence="1">
    <location>
        <begin position="1"/>
        <end position="29"/>
    </location>
</feature>
<dbReference type="RefSeq" id="WP_350349413.1">
    <property type="nucleotide sequence ID" value="NZ_CP158374.1"/>
</dbReference>
<organism evidence="3">
    <name type="scientific">Agromyces sp. G08B096</name>
    <dbReference type="NCBI Taxonomy" id="3156399"/>
    <lineage>
        <taxon>Bacteria</taxon>
        <taxon>Bacillati</taxon>
        <taxon>Actinomycetota</taxon>
        <taxon>Actinomycetes</taxon>
        <taxon>Micrococcales</taxon>
        <taxon>Microbacteriaceae</taxon>
        <taxon>Agromyces</taxon>
    </lineage>
</organism>
<gene>
    <name evidence="3" type="ORF">ABIQ69_05710</name>
</gene>
<dbReference type="PANTHER" id="PTHR48079">
    <property type="entry name" value="PROTEIN YEEZ"/>
    <property type="match status" value="1"/>
</dbReference>
<dbReference type="PANTHER" id="PTHR48079:SF6">
    <property type="entry name" value="NAD(P)-BINDING DOMAIN-CONTAINING PROTEIN-RELATED"/>
    <property type="match status" value="1"/>
</dbReference>
<dbReference type="InterPro" id="IPR001509">
    <property type="entry name" value="Epimerase_deHydtase"/>
</dbReference>
<dbReference type="InterPro" id="IPR036291">
    <property type="entry name" value="NAD(P)-bd_dom_sf"/>
</dbReference>
<dbReference type="GO" id="GO:0004029">
    <property type="term" value="F:aldehyde dehydrogenase (NAD+) activity"/>
    <property type="evidence" value="ECO:0007669"/>
    <property type="project" value="TreeGrafter"/>
</dbReference>
<name>A0AAU7WCH5_9MICO</name>